<reference evidence="2" key="1">
    <citation type="submission" date="2015-04" db="UniProtKB">
        <authorList>
            <consortium name="EnsemblPlants"/>
        </authorList>
    </citation>
    <scope>IDENTIFICATION</scope>
</reference>
<dbReference type="Gramene" id="OMERI04G06490.1">
    <property type="protein sequence ID" value="OMERI04G06490.1"/>
    <property type="gene ID" value="OMERI04G06490"/>
</dbReference>
<dbReference type="HOGENOM" id="CLU_1231585_0_0_1"/>
<organism evidence="2">
    <name type="scientific">Oryza meridionalis</name>
    <dbReference type="NCBI Taxonomy" id="40149"/>
    <lineage>
        <taxon>Eukaryota</taxon>
        <taxon>Viridiplantae</taxon>
        <taxon>Streptophyta</taxon>
        <taxon>Embryophyta</taxon>
        <taxon>Tracheophyta</taxon>
        <taxon>Spermatophyta</taxon>
        <taxon>Magnoliopsida</taxon>
        <taxon>Liliopsida</taxon>
        <taxon>Poales</taxon>
        <taxon>Poaceae</taxon>
        <taxon>BOP clade</taxon>
        <taxon>Oryzoideae</taxon>
        <taxon>Oryzeae</taxon>
        <taxon>Oryzinae</taxon>
        <taxon>Oryza</taxon>
    </lineage>
</organism>
<dbReference type="Proteomes" id="UP000008021">
    <property type="component" value="Chromosome 4"/>
</dbReference>
<feature type="region of interest" description="Disordered" evidence="1">
    <location>
        <begin position="66"/>
        <end position="91"/>
    </location>
</feature>
<dbReference type="EnsemblPlants" id="OMERI04G06490.1">
    <property type="protein sequence ID" value="OMERI04G06490.1"/>
    <property type="gene ID" value="OMERI04G06490"/>
</dbReference>
<reference evidence="2" key="2">
    <citation type="submission" date="2018-05" db="EMBL/GenBank/DDBJ databases">
        <title>OmerRS3 (Oryza meridionalis Reference Sequence Version 3).</title>
        <authorList>
            <person name="Zhang J."/>
            <person name="Kudrna D."/>
            <person name="Lee S."/>
            <person name="Talag J."/>
            <person name="Welchert J."/>
            <person name="Wing R.A."/>
        </authorList>
    </citation>
    <scope>NUCLEOTIDE SEQUENCE [LARGE SCALE GENOMIC DNA]</scope>
    <source>
        <strain evidence="2">cv. OR44</strain>
    </source>
</reference>
<feature type="region of interest" description="Disordered" evidence="1">
    <location>
        <begin position="170"/>
        <end position="208"/>
    </location>
</feature>
<dbReference type="AlphaFoldDB" id="A0A0E0DCC2"/>
<feature type="region of interest" description="Disordered" evidence="1">
    <location>
        <begin position="120"/>
        <end position="142"/>
    </location>
</feature>
<name>A0A0E0DCC2_9ORYZ</name>
<accession>A0A0E0DCC2</accession>
<protein>
    <submittedName>
        <fullName evidence="2">Uncharacterized protein</fullName>
    </submittedName>
</protein>
<proteinExistence type="predicted"/>
<evidence type="ECO:0000256" key="1">
    <source>
        <dbReference type="SAM" id="MobiDB-lite"/>
    </source>
</evidence>
<sequence>MEKAIAVAVGLNGVGREADACGGVGAAGVVAATMADGRRGGGPGRRGVITAVDHLTFLVSHLHGRRAKGRRRRERGASAGYSGSGLEGDTQQWQKADEWPRRDPLLTRGLGRILSPWATSVGEEGASAGDGGGRLEGDTQQWQKADEWPRRDPLLMRGLGRILSPWATSMGEEGASAGDSRPTRSSPCGRRRLGRNSPPCREFASPRGHNYMCWRSYPKVAESRR</sequence>
<evidence type="ECO:0000313" key="3">
    <source>
        <dbReference type="Proteomes" id="UP000008021"/>
    </source>
</evidence>
<evidence type="ECO:0000313" key="2">
    <source>
        <dbReference type="EnsemblPlants" id="OMERI04G06490.1"/>
    </source>
</evidence>
<keyword evidence="3" id="KW-1185">Reference proteome</keyword>